<comment type="caution">
    <text evidence="6">The sequence shown here is derived from an EMBL/GenBank/DDBJ whole genome shotgun (WGS) entry which is preliminary data.</text>
</comment>
<comment type="function">
    <text evidence="5">Participates in chromosomal partition during cell division. May act via the formation of a condensin-like complex containing Smc and ScpA that pull DNA away from mid-cell into both cell halves.</text>
</comment>
<name>A0ABW5BZS8_9BACI</name>
<dbReference type="Pfam" id="PF04079">
    <property type="entry name" value="SMC_ScpB"/>
    <property type="match status" value="1"/>
</dbReference>
<comment type="similarity">
    <text evidence="5">Belongs to the ScpB family.</text>
</comment>
<evidence type="ECO:0000256" key="1">
    <source>
        <dbReference type="ARBA" id="ARBA00022490"/>
    </source>
</evidence>
<protein>
    <recommendedName>
        <fullName evidence="5">Segregation and condensation protein B</fullName>
    </recommendedName>
</protein>
<reference evidence="7" key="1">
    <citation type="journal article" date="2019" name="Int. J. Syst. Evol. Microbiol.">
        <title>The Global Catalogue of Microorganisms (GCM) 10K type strain sequencing project: providing services to taxonomists for standard genome sequencing and annotation.</title>
        <authorList>
            <consortium name="The Broad Institute Genomics Platform"/>
            <consortium name="The Broad Institute Genome Sequencing Center for Infectious Disease"/>
            <person name="Wu L."/>
            <person name="Ma J."/>
        </authorList>
    </citation>
    <scope>NUCLEOTIDE SEQUENCE [LARGE SCALE GENOMIC DNA]</scope>
    <source>
        <strain evidence="7">CGMCC 1.15474</strain>
    </source>
</reference>
<keyword evidence="4 5" id="KW-0131">Cell cycle</keyword>
<dbReference type="PIRSF" id="PIRSF019345">
    <property type="entry name" value="ScpB"/>
    <property type="match status" value="1"/>
</dbReference>
<dbReference type="EMBL" id="JBHUIK010000002">
    <property type="protein sequence ID" value="MFD2214185.1"/>
    <property type="molecule type" value="Genomic_DNA"/>
</dbReference>
<comment type="subunit">
    <text evidence="5">Homodimer. Homodimerization may be required to stabilize the binding of ScpA to the Smc head domains. Component of a cohesin-like complex composed of ScpA, ScpB and the Smc homodimer, in which ScpA and ScpB bind to the head domain of Smc. The presence of the three proteins is required for the association of the complex with DNA.</text>
</comment>
<dbReference type="RefSeq" id="WP_231307827.1">
    <property type="nucleotide sequence ID" value="NZ_CP095550.1"/>
</dbReference>
<evidence type="ECO:0000256" key="3">
    <source>
        <dbReference type="ARBA" id="ARBA00022829"/>
    </source>
</evidence>
<sequence>MALGVIEWNSIVEALLFASGDEGLSLKQLAMVLELEEQEVKDILSELSDSYKQKNRGIELVEVAGHYQLTTKKEHATYLKKLVESPGNASLSQAALETLAIVAYRQPITRAEIEEVRGVKTERPIQTLVSKILIKEVGRAEGTGRAILYGTTKEFLEYFGLKSIKELPPLPEKSDDAFEQEEADLFFEKFNETLEELK</sequence>
<evidence type="ECO:0000256" key="2">
    <source>
        <dbReference type="ARBA" id="ARBA00022618"/>
    </source>
</evidence>
<keyword evidence="2 5" id="KW-0132">Cell division</keyword>
<dbReference type="Gene3D" id="1.10.10.10">
    <property type="entry name" value="Winged helix-like DNA-binding domain superfamily/Winged helix DNA-binding domain"/>
    <property type="match status" value="2"/>
</dbReference>
<evidence type="ECO:0000256" key="5">
    <source>
        <dbReference type="HAMAP-Rule" id="MF_01804"/>
    </source>
</evidence>
<evidence type="ECO:0000256" key="4">
    <source>
        <dbReference type="ARBA" id="ARBA00023306"/>
    </source>
</evidence>
<dbReference type="InterPro" id="IPR005234">
    <property type="entry name" value="ScpB_csome_segregation"/>
</dbReference>
<dbReference type="InterPro" id="IPR036388">
    <property type="entry name" value="WH-like_DNA-bd_sf"/>
</dbReference>
<comment type="subcellular location">
    <subcellularLocation>
        <location evidence="5">Cytoplasm</location>
    </subcellularLocation>
    <text evidence="5">Associated with two foci at the outer edges of the nucleoid region in young cells, and at four foci within both cell halves in older cells.</text>
</comment>
<dbReference type="HAMAP" id="MF_01804">
    <property type="entry name" value="ScpB"/>
    <property type="match status" value="1"/>
</dbReference>
<evidence type="ECO:0000313" key="7">
    <source>
        <dbReference type="Proteomes" id="UP001597318"/>
    </source>
</evidence>
<keyword evidence="3 5" id="KW-0159">Chromosome partition</keyword>
<dbReference type="InterPro" id="IPR036390">
    <property type="entry name" value="WH_DNA-bd_sf"/>
</dbReference>
<gene>
    <name evidence="5 6" type="primary">scpB</name>
    <name evidence="6" type="ORF">ACFSKK_10880</name>
</gene>
<proteinExistence type="inferred from homology"/>
<keyword evidence="7" id="KW-1185">Reference proteome</keyword>
<dbReference type="SUPFAM" id="SSF46785">
    <property type="entry name" value="Winged helix' DNA-binding domain"/>
    <property type="match status" value="2"/>
</dbReference>
<organism evidence="6 7">
    <name type="scientific">Metabacillus endolithicus</name>
    <dbReference type="NCBI Taxonomy" id="1535204"/>
    <lineage>
        <taxon>Bacteria</taxon>
        <taxon>Bacillati</taxon>
        <taxon>Bacillota</taxon>
        <taxon>Bacilli</taxon>
        <taxon>Bacillales</taxon>
        <taxon>Bacillaceae</taxon>
        <taxon>Metabacillus</taxon>
    </lineage>
</organism>
<dbReference type="PANTHER" id="PTHR34298">
    <property type="entry name" value="SEGREGATION AND CONDENSATION PROTEIN B"/>
    <property type="match status" value="1"/>
</dbReference>
<dbReference type="NCBIfam" id="TIGR00281">
    <property type="entry name" value="SMC-Scp complex subunit ScpB"/>
    <property type="match status" value="1"/>
</dbReference>
<dbReference type="Proteomes" id="UP001597318">
    <property type="component" value="Unassembled WGS sequence"/>
</dbReference>
<keyword evidence="1 5" id="KW-0963">Cytoplasm</keyword>
<dbReference type="PANTHER" id="PTHR34298:SF2">
    <property type="entry name" value="SEGREGATION AND CONDENSATION PROTEIN B"/>
    <property type="match status" value="1"/>
</dbReference>
<accession>A0ABW5BZS8</accession>
<evidence type="ECO:0000313" key="6">
    <source>
        <dbReference type="EMBL" id="MFD2214185.1"/>
    </source>
</evidence>